<proteinExistence type="inferred from homology"/>
<dbReference type="Proteomes" id="UP001464923">
    <property type="component" value="Unassembled WGS sequence"/>
</dbReference>
<evidence type="ECO:0000313" key="9">
    <source>
        <dbReference type="EMBL" id="MEQ3539185.1"/>
    </source>
</evidence>
<gene>
    <name evidence="9" type="ORF">WHI96_10155</name>
</gene>
<keyword evidence="4" id="KW-0408">Iron</keyword>
<accession>A0ABV1JTA4</accession>
<sequence length="77" mass="8290">MSAPATGGRAHPREAGAPYCDQCGAPEGTPDHPRCAARRELEPPRFCPDCARRMAVQVDPVGWTARCSRHGERTSSS</sequence>
<comment type="function">
    <text evidence="5">Required for the activity of the biotin synthase BioB.</text>
</comment>
<evidence type="ECO:0000256" key="2">
    <source>
        <dbReference type="ARBA" id="ARBA00022723"/>
    </source>
</evidence>
<dbReference type="RefSeq" id="WP_345649274.1">
    <property type="nucleotide sequence ID" value="NZ_BAABLY010000061.1"/>
</dbReference>
<evidence type="ECO:0000256" key="4">
    <source>
        <dbReference type="ARBA" id="ARBA00023004"/>
    </source>
</evidence>
<evidence type="ECO:0000256" key="1">
    <source>
        <dbReference type="ARBA" id="ARBA00001915"/>
    </source>
</evidence>
<comment type="similarity">
    <text evidence="6">Belongs to the BsaP family.</text>
</comment>
<dbReference type="Pfam" id="PF26519">
    <property type="entry name" value="BsaP"/>
    <property type="match status" value="1"/>
</dbReference>
<evidence type="ECO:0000256" key="6">
    <source>
        <dbReference type="ARBA" id="ARBA00093780"/>
    </source>
</evidence>
<organism evidence="9 10">
    <name type="scientific">Pseudonocardia tropica</name>
    <dbReference type="NCBI Taxonomy" id="681289"/>
    <lineage>
        <taxon>Bacteria</taxon>
        <taxon>Bacillati</taxon>
        <taxon>Actinomycetota</taxon>
        <taxon>Actinomycetes</taxon>
        <taxon>Pseudonocardiales</taxon>
        <taxon>Pseudonocardiaceae</taxon>
        <taxon>Pseudonocardia</taxon>
    </lineage>
</organism>
<comment type="caution">
    <text evidence="9">The sequence shown here is derived from an EMBL/GenBank/DDBJ whole genome shotgun (WGS) entry which is preliminary data.</text>
</comment>
<dbReference type="EMBL" id="JBEDNP010000005">
    <property type="protein sequence ID" value="MEQ3539185.1"/>
    <property type="molecule type" value="Genomic_DNA"/>
</dbReference>
<evidence type="ECO:0000256" key="5">
    <source>
        <dbReference type="ARBA" id="ARBA00093761"/>
    </source>
</evidence>
<evidence type="ECO:0000259" key="8">
    <source>
        <dbReference type="Pfam" id="PF26519"/>
    </source>
</evidence>
<comment type="cofactor">
    <cofactor evidence="1">
        <name>iron-sulfur cluster</name>
        <dbReference type="ChEBI" id="CHEBI:30408"/>
    </cofactor>
</comment>
<keyword evidence="10" id="KW-1185">Reference proteome</keyword>
<name>A0ABV1JTA4_9PSEU</name>
<dbReference type="InterPro" id="IPR058605">
    <property type="entry name" value="BsaP_C"/>
</dbReference>
<evidence type="ECO:0000313" key="10">
    <source>
        <dbReference type="Proteomes" id="UP001464923"/>
    </source>
</evidence>
<feature type="domain" description="Biotin synthase auxiliary protein C-terminal" evidence="8">
    <location>
        <begin position="54"/>
        <end position="76"/>
    </location>
</feature>
<protein>
    <recommendedName>
        <fullName evidence="7">Biotin synthase auxiliary protein</fullName>
    </recommendedName>
</protein>
<evidence type="ECO:0000256" key="7">
    <source>
        <dbReference type="ARBA" id="ARBA00093796"/>
    </source>
</evidence>
<reference evidence="9 10" key="1">
    <citation type="submission" date="2024-03" db="EMBL/GenBank/DDBJ databases">
        <title>Draft genome sequence of Pseudonocardia tropica JCM 19149.</title>
        <authorList>
            <person name="Butdee W."/>
            <person name="Duangmal K."/>
        </authorList>
    </citation>
    <scope>NUCLEOTIDE SEQUENCE [LARGE SCALE GENOMIC DNA]</scope>
    <source>
        <strain evidence="9 10">JCM 19149</strain>
    </source>
</reference>
<keyword evidence="3" id="KW-0093">Biotin biosynthesis</keyword>
<keyword evidence="2" id="KW-0479">Metal-binding</keyword>
<evidence type="ECO:0000256" key="3">
    <source>
        <dbReference type="ARBA" id="ARBA00022756"/>
    </source>
</evidence>